<feature type="compositionally biased region" description="Low complexity" evidence="1">
    <location>
        <begin position="22"/>
        <end position="40"/>
    </location>
</feature>
<evidence type="ECO:0000313" key="3">
    <source>
        <dbReference type="Proteomes" id="UP001286313"/>
    </source>
</evidence>
<sequence>MTDLTSSPAGAKTNLSPTPPSRAAKGAAATAAATRVSTTRGLHGASLSFPSTRFPSPRTSVESGKFDMLQGAVFAVTNESVSLDMRGEVGRG</sequence>
<keyword evidence="3" id="KW-1185">Reference proteome</keyword>
<protein>
    <submittedName>
        <fullName evidence="2">Uncharacterized protein</fullName>
    </submittedName>
</protein>
<reference evidence="2" key="1">
    <citation type="submission" date="2023-10" db="EMBL/GenBank/DDBJ databases">
        <title>Genome assemblies of two species of porcelain crab, Petrolisthes cinctipes and Petrolisthes manimaculis (Anomura: Porcellanidae).</title>
        <authorList>
            <person name="Angst P."/>
        </authorList>
    </citation>
    <scope>NUCLEOTIDE SEQUENCE</scope>
    <source>
        <strain evidence="2">PB745_01</strain>
        <tissue evidence="2">Gill</tissue>
    </source>
</reference>
<dbReference type="Proteomes" id="UP001286313">
    <property type="component" value="Unassembled WGS sequence"/>
</dbReference>
<organism evidence="2 3">
    <name type="scientific">Petrolisthes cinctipes</name>
    <name type="common">Flat porcelain crab</name>
    <dbReference type="NCBI Taxonomy" id="88211"/>
    <lineage>
        <taxon>Eukaryota</taxon>
        <taxon>Metazoa</taxon>
        <taxon>Ecdysozoa</taxon>
        <taxon>Arthropoda</taxon>
        <taxon>Crustacea</taxon>
        <taxon>Multicrustacea</taxon>
        <taxon>Malacostraca</taxon>
        <taxon>Eumalacostraca</taxon>
        <taxon>Eucarida</taxon>
        <taxon>Decapoda</taxon>
        <taxon>Pleocyemata</taxon>
        <taxon>Anomura</taxon>
        <taxon>Galatheoidea</taxon>
        <taxon>Porcellanidae</taxon>
        <taxon>Petrolisthes</taxon>
    </lineage>
</organism>
<comment type="caution">
    <text evidence="2">The sequence shown here is derived from an EMBL/GenBank/DDBJ whole genome shotgun (WGS) entry which is preliminary data.</text>
</comment>
<evidence type="ECO:0000256" key="1">
    <source>
        <dbReference type="SAM" id="MobiDB-lite"/>
    </source>
</evidence>
<feature type="compositionally biased region" description="Polar residues" evidence="1">
    <location>
        <begin position="48"/>
        <end position="61"/>
    </location>
</feature>
<gene>
    <name evidence="2" type="ORF">Pcinc_044003</name>
</gene>
<dbReference type="AlphaFoldDB" id="A0AAE1BHM7"/>
<proteinExistence type="predicted"/>
<evidence type="ECO:0000313" key="2">
    <source>
        <dbReference type="EMBL" id="KAK3849229.1"/>
    </source>
</evidence>
<name>A0AAE1BHM7_PETCI</name>
<feature type="region of interest" description="Disordered" evidence="1">
    <location>
        <begin position="1"/>
        <end position="61"/>
    </location>
</feature>
<dbReference type="EMBL" id="JAWQEG010009053">
    <property type="protein sequence ID" value="KAK3849229.1"/>
    <property type="molecule type" value="Genomic_DNA"/>
</dbReference>
<feature type="compositionally biased region" description="Polar residues" evidence="1">
    <location>
        <begin position="1"/>
        <end position="16"/>
    </location>
</feature>
<accession>A0AAE1BHM7</accession>